<name>A0A9P7NIJ0_9HYPO</name>
<dbReference type="PANTHER" id="PTHR31891:SF1">
    <property type="entry name" value="FORMAMIDASE C869.04-RELATED"/>
    <property type="match status" value="1"/>
</dbReference>
<evidence type="ECO:0000313" key="1">
    <source>
        <dbReference type="EMBL" id="KAG6017306.1"/>
    </source>
</evidence>
<dbReference type="EMBL" id="SRPW01000161">
    <property type="protein sequence ID" value="KAG6017306.1"/>
    <property type="molecule type" value="Genomic_DNA"/>
</dbReference>
<sequence length="163" mass="17753">MTAHNYINHSNIHLKWSRNIAPVLTLKSGSEVTFDLRDGYNNLITPSSKPDDLPGLDTTQADPAFGPVAVEGAEPGHVLRLDILELIPAAYGWTAILPNFGLLKDEFPGPHLRFWDLGTISEGYAEFKEGIRVPTQPFLGVMGLAPSHDVELSTIPPHDFGGT</sequence>
<keyword evidence="2" id="KW-1185">Reference proteome</keyword>
<accession>A0A9P7NIJ0</accession>
<organism evidence="1 2">
    <name type="scientific">Claviceps pusilla</name>
    <dbReference type="NCBI Taxonomy" id="123648"/>
    <lineage>
        <taxon>Eukaryota</taxon>
        <taxon>Fungi</taxon>
        <taxon>Dikarya</taxon>
        <taxon>Ascomycota</taxon>
        <taxon>Pezizomycotina</taxon>
        <taxon>Sordariomycetes</taxon>
        <taxon>Hypocreomycetidae</taxon>
        <taxon>Hypocreales</taxon>
        <taxon>Clavicipitaceae</taxon>
        <taxon>Claviceps</taxon>
    </lineage>
</organism>
<reference evidence="1" key="1">
    <citation type="journal article" date="2020" name="bioRxiv">
        <title>Whole genome comparisons of ergot fungi reveals the divergence and evolution of species within the genus Claviceps are the result of varying mechanisms driving genome evolution and host range expansion.</title>
        <authorList>
            <person name="Wyka S.A."/>
            <person name="Mondo S.J."/>
            <person name="Liu M."/>
            <person name="Dettman J."/>
            <person name="Nalam V."/>
            <person name="Broders K.D."/>
        </authorList>
    </citation>
    <scope>NUCLEOTIDE SEQUENCE</scope>
    <source>
        <strain evidence="1">CCC 602</strain>
    </source>
</reference>
<dbReference type="PANTHER" id="PTHR31891">
    <property type="entry name" value="FORMAMIDASE C869.04-RELATED"/>
    <property type="match status" value="1"/>
</dbReference>
<dbReference type="InterPro" id="IPR004304">
    <property type="entry name" value="FmdA_AmdA"/>
</dbReference>
<protein>
    <recommendedName>
        <fullName evidence="3">Acetamidase</fullName>
    </recommendedName>
</protein>
<evidence type="ECO:0000313" key="2">
    <source>
        <dbReference type="Proteomes" id="UP000748025"/>
    </source>
</evidence>
<comment type="caution">
    <text evidence="1">The sequence shown here is derived from an EMBL/GenBank/DDBJ whole genome shotgun (WGS) entry which is preliminary data.</text>
</comment>
<evidence type="ECO:0008006" key="3">
    <source>
        <dbReference type="Google" id="ProtNLM"/>
    </source>
</evidence>
<dbReference type="OrthoDB" id="3335528at2759"/>
<dbReference type="GO" id="GO:0016811">
    <property type="term" value="F:hydrolase activity, acting on carbon-nitrogen (but not peptide) bonds, in linear amides"/>
    <property type="evidence" value="ECO:0007669"/>
    <property type="project" value="InterPro"/>
</dbReference>
<dbReference type="Proteomes" id="UP000748025">
    <property type="component" value="Unassembled WGS sequence"/>
</dbReference>
<proteinExistence type="predicted"/>
<dbReference type="AlphaFoldDB" id="A0A9P7NIJ0"/>
<dbReference type="Gene3D" id="2.60.120.580">
    <property type="entry name" value="Acetamidase/Formamidase-like domains"/>
    <property type="match status" value="1"/>
</dbReference>
<gene>
    <name evidence="1" type="ORF">E4U43_001816</name>
</gene>
<dbReference type="SUPFAM" id="SSF141130">
    <property type="entry name" value="Acetamidase/Formamidase-like"/>
    <property type="match status" value="1"/>
</dbReference>
<dbReference type="Pfam" id="PF03069">
    <property type="entry name" value="FmdA_AmdA"/>
    <property type="match status" value="1"/>
</dbReference>